<proteinExistence type="inferred from homology"/>
<dbReference type="AlphaFoldDB" id="A0A226MKR9"/>
<evidence type="ECO:0000313" key="4">
    <source>
        <dbReference type="EMBL" id="OXB55906.1"/>
    </source>
</evidence>
<evidence type="ECO:0000256" key="3">
    <source>
        <dbReference type="SAM" id="MobiDB-lite"/>
    </source>
</evidence>
<dbReference type="STRING" id="9009.A0A226MKR9"/>
<comment type="similarity">
    <text evidence="1">Belongs to the avian keratin family.</text>
</comment>
<dbReference type="EMBL" id="MCFN01000686">
    <property type="protein sequence ID" value="OXB55906.1"/>
    <property type="molecule type" value="Genomic_DNA"/>
</dbReference>
<name>A0A226MKR9_CALSU</name>
<reference evidence="4 5" key="1">
    <citation type="submission" date="2016-07" db="EMBL/GenBank/DDBJ databases">
        <title>Disparate Historic Effective Population Sizes Predicted by Modern Levels of Genome Diversity for the Scaled Quail (Callipepla squamata) and the Northern Bobwhite (Colinus virginianus): Inferences from First and Second Generation Draft Genome Assemblies for Sympatric New World Quail.</title>
        <authorList>
            <person name="Oldeschulte D.L."/>
            <person name="Halley Y.A."/>
            <person name="Bhattarai E.K."/>
            <person name="Brashear W.A."/>
            <person name="Hill J."/>
            <person name="Metz R.P."/>
            <person name="Johnson C.D."/>
            <person name="Rollins D."/>
            <person name="Peterson M.J."/>
            <person name="Bickhart D.M."/>
            <person name="Decker J.E."/>
            <person name="Seabury C.M."/>
        </authorList>
    </citation>
    <scope>NUCLEOTIDE SEQUENCE [LARGE SCALE GENOMIC DNA]</scope>
    <source>
        <strain evidence="4 5">Texas</strain>
        <tissue evidence="4">Leg muscle</tissue>
    </source>
</reference>
<dbReference type="GO" id="GO:0005882">
    <property type="term" value="C:intermediate filament"/>
    <property type="evidence" value="ECO:0007669"/>
    <property type="project" value="UniProtKB-KW"/>
</dbReference>
<evidence type="ECO:0008006" key="6">
    <source>
        <dbReference type="Google" id="ProtNLM"/>
    </source>
</evidence>
<gene>
    <name evidence="4" type="ORF">ASZ78_012155</name>
</gene>
<keyword evidence="5" id="KW-1185">Reference proteome</keyword>
<accession>A0A226MKR9</accession>
<sequence>MSCEKTLCTDPCAAAGNVKRPEPCAAACSEPCVIACPDSRVIIFPPPVVVTIPGPILTTYPQETIVGSTESAELASALESGVAIGSTQKGAECALPCAEPCATKLVTNCEAQFGSEHRGSSELPAITRSLMQVVGSDRCGIGYWGMLNLMCIQACLLYREMSYCGDACMPYSRPCDVTCPPPLARVCNELCVTSCDDSRAIVYPPPVVLTFPGPILTSCPQESVVGSAGPLGIGVPFGSMGYQGLWKSCRPTSIPMMASYRQPCDYGLPLPSCEVSCPQPYADAYSQPCITSCGDSRAIVYPPPVVITFPGPILSSCPQESIVGTSTPLELGSSFGHGSFLEAQSSVVPAACLGGRYSYPCYSRRGVFRPPKPCITPPPPPPTKTWHEQEQIHDL</sequence>
<dbReference type="PANTHER" id="PTHR31203">
    <property type="entry name" value="BETA-KERATIN-RELATED PROTEIN-RELATED"/>
    <property type="match status" value="1"/>
</dbReference>
<feature type="compositionally biased region" description="Basic and acidic residues" evidence="3">
    <location>
        <begin position="385"/>
        <end position="395"/>
    </location>
</feature>
<keyword evidence="2" id="KW-0416">Keratin</keyword>
<evidence type="ECO:0000313" key="5">
    <source>
        <dbReference type="Proteomes" id="UP000198323"/>
    </source>
</evidence>
<evidence type="ECO:0000256" key="2">
    <source>
        <dbReference type="ARBA" id="ARBA00022744"/>
    </source>
</evidence>
<protein>
    <recommendedName>
        <fullName evidence="6">Keratin</fullName>
    </recommendedName>
</protein>
<organism evidence="4 5">
    <name type="scientific">Callipepla squamata</name>
    <name type="common">Scaled quail</name>
    <dbReference type="NCBI Taxonomy" id="9009"/>
    <lineage>
        <taxon>Eukaryota</taxon>
        <taxon>Metazoa</taxon>
        <taxon>Chordata</taxon>
        <taxon>Craniata</taxon>
        <taxon>Vertebrata</taxon>
        <taxon>Euteleostomi</taxon>
        <taxon>Archelosauria</taxon>
        <taxon>Archosauria</taxon>
        <taxon>Dinosauria</taxon>
        <taxon>Saurischia</taxon>
        <taxon>Theropoda</taxon>
        <taxon>Coelurosauria</taxon>
        <taxon>Aves</taxon>
        <taxon>Neognathae</taxon>
        <taxon>Galloanserae</taxon>
        <taxon>Galliformes</taxon>
        <taxon>Odontophoridae</taxon>
        <taxon>Callipepla</taxon>
    </lineage>
</organism>
<dbReference type="InterPro" id="IPR003461">
    <property type="entry name" value="Keratin"/>
</dbReference>
<dbReference type="Proteomes" id="UP000198323">
    <property type="component" value="Unassembled WGS sequence"/>
</dbReference>
<dbReference type="OrthoDB" id="9380305at2759"/>
<dbReference type="GO" id="GO:0005200">
    <property type="term" value="F:structural constituent of cytoskeleton"/>
    <property type="evidence" value="ECO:0007669"/>
    <property type="project" value="InterPro"/>
</dbReference>
<evidence type="ECO:0000256" key="1">
    <source>
        <dbReference type="ARBA" id="ARBA00008702"/>
    </source>
</evidence>
<feature type="compositionally biased region" description="Pro residues" evidence="3">
    <location>
        <begin position="374"/>
        <end position="383"/>
    </location>
</feature>
<comment type="caution">
    <text evidence="4">The sequence shown here is derived from an EMBL/GenBank/DDBJ whole genome shotgun (WGS) entry which is preliminary data.</text>
</comment>
<dbReference type="PANTHER" id="PTHR31203:SF1">
    <property type="entry name" value="BETA-KERATIN-RELATED PROTEIN-RELATED"/>
    <property type="match status" value="1"/>
</dbReference>
<dbReference type="Pfam" id="PF02422">
    <property type="entry name" value="Keratin"/>
    <property type="match status" value="3"/>
</dbReference>
<feature type="region of interest" description="Disordered" evidence="3">
    <location>
        <begin position="374"/>
        <end position="395"/>
    </location>
</feature>